<name>K6YJ25_9ALTE</name>
<dbReference type="AlphaFoldDB" id="K6YJ25"/>
<gene>
    <name evidence="1" type="ORF">GMES_1690</name>
</gene>
<evidence type="ECO:0000313" key="2">
    <source>
        <dbReference type="Proteomes" id="UP000006263"/>
    </source>
</evidence>
<accession>K6YJ25</accession>
<comment type="caution">
    <text evidence="1">The sequence shown here is derived from an EMBL/GenBank/DDBJ whole genome shotgun (WGS) entry which is preliminary data.</text>
</comment>
<organism evidence="1 2">
    <name type="scientific">Paraglaciecola mesophila KMM 241</name>
    <dbReference type="NCBI Taxonomy" id="1128912"/>
    <lineage>
        <taxon>Bacteria</taxon>
        <taxon>Pseudomonadati</taxon>
        <taxon>Pseudomonadota</taxon>
        <taxon>Gammaproteobacteria</taxon>
        <taxon>Alteromonadales</taxon>
        <taxon>Alteromonadaceae</taxon>
        <taxon>Paraglaciecola</taxon>
    </lineage>
</organism>
<evidence type="ECO:0000313" key="1">
    <source>
        <dbReference type="EMBL" id="GAC23986.1"/>
    </source>
</evidence>
<sequence>MSNSSFKLNSANSEGVLCAYESWVNPLAAMKKDNEKEENLIMLLGHKLKKISTPIRIDTYYLLYPY</sequence>
<dbReference type="Proteomes" id="UP000006263">
    <property type="component" value="Unassembled WGS sequence"/>
</dbReference>
<protein>
    <submittedName>
        <fullName evidence="1">Uncharacterized protein</fullName>
    </submittedName>
</protein>
<reference evidence="1 2" key="1">
    <citation type="journal article" date="2017" name="Antonie Van Leeuwenhoek">
        <title>Rhizobium rhizosphaerae sp. nov., a novel species isolated from rice rhizosphere.</title>
        <authorList>
            <person name="Zhao J.J."/>
            <person name="Zhang J."/>
            <person name="Zhang R.J."/>
            <person name="Zhang C.W."/>
            <person name="Yin H.Q."/>
            <person name="Zhang X.X."/>
        </authorList>
    </citation>
    <scope>NUCLEOTIDE SEQUENCE [LARGE SCALE GENOMIC DNA]</scope>
    <source>
        <strain evidence="1 2">KMM 241</strain>
    </source>
</reference>
<proteinExistence type="predicted"/>
<dbReference type="EMBL" id="BAEP01000032">
    <property type="protein sequence ID" value="GAC23986.1"/>
    <property type="molecule type" value="Genomic_DNA"/>
</dbReference>